<evidence type="ECO:0000313" key="3">
    <source>
        <dbReference type="EMBL" id="NGO37907.1"/>
    </source>
</evidence>
<dbReference type="SUPFAM" id="SSF53254">
    <property type="entry name" value="Phosphoglycerate mutase-like"/>
    <property type="match status" value="1"/>
</dbReference>
<dbReference type="CDD" id="cd07067">
    <property type="entry name" value="HP_PGM_like"/>
    <property type="match status" value="1"/>
</dbReference>
<dbReference type="InterPro" id="IPR013078">
    <property type="entry name" value="His_Pase_superF_clade-1"/>
</dbReference>
<sequence length="167" mass="18591">MKLYLLRHGEAEDVGATASGSDAERALTVKGRRRVRSLAHALRQRKVSCDLVWSSPLRRALQTAEIMIRGLRLARQPVVMDCLAPDRTPREVVAELQTLRPVPDAVMLVGHEPLLGRLAALLCTGDPEGLEIELKKSGLIRLEVEKLRLGRCATLEWVISPRWFAAD</sequence>
<protein>
    <submittedName>
        <fullName evidence="3">Phosphohistidine phosphatase SixA</fullName>
    </submittedName>
</protein>
<evidence type="ECO:0000313" key="4">
    <source>
        <dbReference type="Proteomes" id="UP000477311"/>
    </source>
</evidence>
<dbReference type="InterPro" id="IPR029033">
    <property type="entry name" value="His_PPase_superfam"/>
</dbReference>
<dbReference type="NCBIfam" id="TIGR00249">
    <property type="entry name" value="sixA"/>
    <property type="match status" value="1"/>
</dbReference>
<dbReference type="PANTHER" id="PTHR20935">
    <property type="entry name" value="PHOSPHOGLYCERATE MUTASE-RELATED"/>
    <property type="match status" value="1"/>
</dbReference>
<gene>
    <name evidence="3" type="primary">sixA</name>
    <name evidence="3" type="ORF">G4L39_00610</name>
</gene>
<dbReference type="RefSeq" id="WP_165105130.1">
    <property type="nucleotide sequence ID" value="NZ_JAAKYA010000004.1"/>
</dbReference>
<dbReference type="InterPro" id="IPR051021">
    <property type="entry name" value="Mito_Ser/Thr_phosphatase"/>
</dbReference>
<keyword evidence="1" id="KW-0378">Hydrolase</keyword>
<evidence type="ECO:0000256" key="2">
    <source>
        <dbReference type="PIRSR" id="PIRSR613078-2"/>
    </source>
</evidence>
<keyword evidence="4" id="KW-1185">Reference proteome</keyword>
<accession>A0A6M1RKA2</accession>
<evidence type="ECO:0000256" key="1">
    <source>
        <dbReference type="ARBA" id="ARBA00022801"/>
    </source>
</evidence>
<dbReference type="AlphaFoldDB" id="A0A6M1RKA2"/>
<comment type="caution">
    <text evidence="3">The sequence shown here is derived from an EMBL/GenBank/DDBJ whole genome shotgun (WGS) entry which is preliminary data.</text>
</comment>
<dbReference type="Proteomes" id="UP000477311">
    <property type="component" value="Unassembled WGS sequence"/>
</dbReference>
<dbReference type="Pfam" id="PF00300">
    <property type="entry name" value="His_Phos_1"/>
    <property type="match status" value="1"/>
</dbReference>
<dbReference type="Gene3D" id="3.40.50.1240">
    <property type="entry name" value="Phosphoglycerate mutase-like"/>
    <property type="match status" value="1"/>
</dbReference>
<organism evidence="3 4">
    <name type="scientific">Limisphaera ngatamarikiensis</name>
    <dbReference type="NCBI Taxonomy" id="1324935"/>
    <lineage>
        <taxon>Bacteria</taxon>
        <taxon>Pseudomonadati</taxon>
        <taxon>Verrucomicrobiota</taxon>
        <taxon>Verrucomicrobiia</taxon>
        <taxon>Limisphaerales</taxon>
        <taxon>Limisphaeraceae</taxon>
        <taxon>Limisphaera</taxon>
    </lineage>
</organism>
<name>A0A6M1RKA2_9BACT</name>
<dbReference type="EMBL" id="JAAKYA010000004">
    <property type="protein sequence ID" value="NGO37907.1"/>
    <property type="molecule type" value="Genomic_DNA"/>
</dbReference>
<dbReference type="GO" id="GO:0101006">
    <property type="term" value="F:protein histidine phosphatase activity"/>
    <property type="evidence" value="ECO:0007669"/>
    <property type="project" value="InterPro"/>
</dbReference>
<feature type="binding site" evidence="2">
    <location>
        <position position="59"/>
    </location>
    <ligand>
        <name>substrate</name>
    </ligand>
</feature>
<reference evidence="3 4" key="1">
    <citation type="submission" date="2020-02" db="EMBL/GenBank/DDBJ databases">
        <title>Draft genome sequence of Limisphaera ngatamarikiensis NGM72.4T, a thermophilic Verrucomicrobia grouped in subdivision 3.</title>
        <authorList>
            <person name="Carere C.R."/>
            <person name="Steen J."/>
            <person name="Hugenholtz P."/>
            <person name="Stott M.B."/>
        </authorList>
    </citation>
    <scope>NUCLEOTIDE SEQUENCE [LARGE SCALE GENOMIC DNA]</scope>
    <source>
        <strain evidence="3 4">NGM72.4</strain>
    </source>
</reference>
<dbReference type="GO" id="GO:0005737">
    <property type="term" value="C:cytoplasm"/>
    <property type="evidence" value="ECO:0007669"/>
    <property type="project" value="InterPro"/>
</dbReference>
<dbReference type="SMART" id="SM00855">
    <property type="entry name" value="PGAM"/>
    <property type="match status" value="1"/>
</dbReference>
<proteinExistence type="predicted"/>
<dbReference type="InterPro" id="IPR004449">
    <property type="entry name" value="SixA"/>
</dbReference>